<name>A0A426YAW6_ENSVE</name>
<comment type="caution">
    <text evidence="2">The sequence shown here is derived from an EMBL/GenBank/DDBJ whole genome shotgun (WGS) entry which is preliminary data.</text>
</comment>
<feature type="signal peptide" evidence="1">
    <location>
        <begin position="1"/>
        <end position="16"/>
    </location>
</feature>
<sequence>MALILLFQGCLFGGKAWRDRSMPIGAAAARAQGSCRCRTMEAAAADAAADLRSDFLQVLRSRRRNPDGMHLVMDACPKENVENFKEGLIEENIYLTTEALVLSWKNGDTMPFIYDTVSCSPFAMYIYILFEQFIAEAGIGHQMTVSMVKEASNWLDKFLKD</sequence>
<proteinExistence type="predicted"/>
<accession>A0A426YAW6</accession>
<evidence type="ECO:0000313" key="2">
    <source>
        <dbReference type="EMBL" id="RRT48892.1"/>
    </source>
</evidence>
<feature type="chain" id="PRO_5018998371" evidence="1">
    <location>
        <begin position="17"/>
        <end position="161"/>
    </location>
</feature>
<dbReference type="PANTHER" id="PTHR47381">
    <property type="entry name" value="ALPHA/BETA-HYDROLASES SUPERFAMILY PROTEIN"/>
    <property type="match status" value="1"/>
</dbReference>
<gene>
    <name evidence="2" type="ORF">B296_00047210</name>
</gene>
<evidence type="ECO:0000313" key="3">
    <source>
        <dbReference type="Proteomes" id="UP000287651"/>
    </source>
</evidence>
<dbReference type="PANTHER" id="PTHR47381:SF3">
    <property type="entry name" value="ALPHA_BETA-HYDROLASES SUPERFAMILY PROTEIN"/>
    <property type="match status" value="1"/>
</dbReference>
<organism evidence="2 3">
    <name type="scientific">Ensete ventricosum</name>
    <name type="common">Abyssinian banana</name>
    <name type="synonym">Musa ensete</name>
    <dbReference type="NCBI Taxonomy" id="4639"/>
    <lineage>
        <taxon>Eukaryota</taxon>
        <taxon>Viridiplantae</taxon>
        <taxon>Streptophyta</taxon>
        <taxon>Embryophyta</taxon>
        <taxon>Tracheophyta</taxon>
        <taxon>Spermatophyta</taxon>
        <taxon>Magnoliopsida</taxon>
        <taxon>Liliopsida</taxon>
        <taxon>Zingiberales</taxon>
        <taxon>Musaceae</taxon>
        <taxon>Ensete</taxon>
    </lineage>
</organism>
<dbReference type="EMBL" id="AMZH03013665">
    <property type="protein sequence ID" value="RRT48892.1"/>
    <property type="molecule type" value="Genomic_DNA"/>
</dbReference>
<protein>
    <submittedName>
        <fullName evidence="2">Uncharacterized protein</fullName>
    </submittedName>
</protein>
<reference evidence="2 3" key="1">
    <citation type="journal article" date="2014" name="Agronomy (Basel)">
        <title>A Draft Genome Sequence for Ensete ventricosum, the Drought-Tolerant Tree Against Hunger.</title>
        <authorList>
            <person name="Harrison J."/>
            <person name="Moore K.A."/>
            <person name="Paszkiewicz K."/>
            <person name="Jones T."/>
            <person name="Grant M."/>
            <person name="Ambacheew D."/>
            <person name="Muzemil S."/>
            <person name="Studholme D.J."/>
        </authorList>
    </citation>
    <scope>NUCLEOTIDE SEQUENCE [LARGE SCALE GENOMIC DNA]</scope>
</reference>
<dbReference type="Proteomes" id="UP000287651">
    <property type="component" value="Unassembled WGS sequence"/>
</dbReference>
<dbReference type="AlphaFoldDB" id="A0A426YAW6"/>
<evidence type="ECO:0000256" key="1">
    <source>
        <dbReference type="SAM" id="SignalP"/>
    </source>
</evidence>
<keyword evidence="1" id="KW-0732">Signal</keyword>